<sequence>MDRVKVAAGSVQNLEIVFDDLQTLVNGNLKKRIDALTGSGTFGVINALENGVQVASDLSLKIAVTDVNSLGISMQPGVGLLSDGGILLAEAGLTTTLDAIYSGTIAANTYYQISLKYLEVGTDPVIAQNAFYFDKAGLTPYAERFSRWSDSYELVAYLRTESVDITNGADEIPLAIVKTGTVPTKIVDGPYTYQDIDELRSATDNAIDIRKDHTYRLDHNVLNDALLVFKDRDSIGTNKINGAVEVVGLTTTTLDANGVSNLFTTNISGLLTVVNTTSSYAKIKSGDTYTAGILFEDTAGSRGYVSFDYNHKFLIGFANTLSVEGDGPSTPPATPTFVMTSDGYLGNYFSPTVELDLKNTAINSDETSIKLSHVPSVASSSTIFKFGVGSTGGIEYGRGYFQPITYDRPLEFLNLAGNYVFKLDNANRKAYAYSLEVEGTIDLSAVTATLITADTLTTTLANVTTANVTFMTLSGLAVSSNDVSNIDLPGTSSTEFRVGVGSNEYPLGRPVLLQDPDVNIPNNFRIYDVSPTDDRRESHSYIHLKWNWDGLNGIKQNDDEVLLNIYTTTGELLNLTSGAATIRQFYFSSSGNLYEISSYNASTRVVTLASNYTGADIISDTYPAKIIDPNVSFYTVRAIELHQDIIGLSKRASTTLLDYDNIALDPEHVMKLELNKRWSISIKAGNRAYSSPYVTMIPGTYDPDHFAGGQGIKGYSSPHHNVLPFIDGATGLSTPSMTLTSTAFGFKIDIEGWESDSRDTSPHEFEIGYTTLSGITWENSAFSTTKKSGATFVRTVNRTLQVSTNKSTTWTVGVRPIQNNQPVGIPILSIVLSGGGGIVPSDSIVVGPMGFSVLVAGGVLYSGLTADNYTISGTYNELWGENTLAGSTITVGSEESSILANTLRFEES</sequence>
<evidence type="ECO:0000313" key="1">
    <source>
        <dbReference type="EMBL" id="KKN02849.1"/>
    </source>
</evidence>
<name>A0A0F9MAT6_9ZZZZ</name>
<gene>
    <name evidence="1" type="ORF">LCGC14_1113570</name>
</gene>
<protein>
    <submittedName>
        <fullName evidence="1">Uncharacterized protein</fullName>
    </submittedName>
</protein>
<comment type="caution">
    <text evidence="1">The sequence shown here is derived from an EMBL/GenBank/DDBJ whole genome shotgun (WGS) entry which is preliminary data.</text>
</comment>
<accession>A0A0F9MAT6</accession>
<dbReference type="EMBL" id="LAZR01005101">
    <property type="protein sequence ID" value="KKN02849.1"/>
    <property type="molecule type" value="Genomic_DNA"/>
</dbReference>
<dbReference type="AlphaFoldDB" id="A0A0F9MAT6"/>
<organism evidence="1">
    <name type="scientific">marine sediment metagenome</name>
    <dbReference type="NCBI Taxonomy" id="412755"/>
    <lineage>
        <taxon>unclassified sequences</taxon>
        <taxon>metagenomes</taxon>
        <taxon>ecological metagenomes</taxon>
    </lineage>
</organism>
<reference evidence="1" key="1">
    <citation type="journal article" date="2015" name="Nature">
        <title>Complex archaea that bridge the gap between prokaryotes and eukaryotes.</title>
        <authorList>
            <person name="Spang A."/>
            <person name="Saw J.H."/>
            <person name="Jorgensen S.L."/>
            <person name="Zaremba-Niedzwiedzka K."/>
            <person name="Martijn J."/>
            <person name="Lind A.E."/>
            <person name="van Eijk R."/>
            <person name="Schleper C."/>
            <person name="Guy L."/>
            <person name="Ettema T.J."/>
        </authorList>
    </citation>
    <scope>NUCLEOTIDE SEQUENCE</scope>
</reference>
<proteinExistence type="predicted"/>